<keyword evidence="1" id="KW-0472">Membrane</keyword>
<reference evidence="2 3" key="1">
    <citation type="submission" date="2020-04" db="EMBL/GenBank/DDBJ databases">
        <authorList>
            <person name="De Canck E."/>
        </authorList>
    </citation>
    <scope>NUCLEOTIDE SEQUENCE [LARGE SCALE GENOMIC DNA]</scope>
    <source>
        <strain evidence="2 3">LMG 26845</strain>
    </source>
</reference>
<keyword evidence="1" id="KW-1133">Transmembrane helix</keyword>
<feature type="transmembrane region" description="Helical" evidence="1">
    <location>
        <begin position="42"/>
        <end position="62"/>
    </location>
</feature>
<evidence type="ECO:0000256" key="1">
    <source>
        <dbReference type="SAM" id="Phobius"/>
    </source>
</evidence>
<proteinExistence type="predicted"/>
<name>A0A6J5BA59_9BURK</name>
<organism evidence="2 3">
    <name type="scientific">Achromobacter insuavis</name>
    <dbReference type="NCBI Taxonomy" id="1287735"/>
    <lineage>
        <taxon>Bacteria</taxon>
        <taxon>Pseudomonadati</taxon>
        <taxon>Pseudomonadota</taxon>
        <taxon>Betaproteobacteria</taxon>
        <taxon>Burkholderiales</taxon>
        <taxon>Alcaligenaceae</taxon>
        <taxon>Achromobacter</taxon>
    </lineage>
</organism>
<sequence>MNRRGLDRLGRGLRLGRGRFGLRCHRSGGHRRGRGGHVRGRLAGFVVDAIFLLLVAASQAGFVRAAAATTAAAAAALAFRIGAGFGAFRGRHAIGGLFDGIGLLGRGVGGGQLGFRQRRGDRLGQCGHHAFLIAHRRVGLAFLAAVAATAATAVAAGAGVIASGFRGDVGTVRGLRGLHGLIAVATLVAVVALAAFLAFTAFAFGATVAADMRTAAFAALGAFGAGFTATVAVAVGTVAFAAAFLAVVAAAALAAGRRRGALGAGLFLGGGRGLGGLAVAGQPAEQALEQAGAARLRRRGRGGGRRGRGRHGGRLRGRDALDQRFRTGLDLAFARLPGGVRGGRFDQLEAGLHFFQARIVVAQALDVVVRRFQVLVGDQHQVDLQTGFHLGDVGALFVQQVGRHVDRHLGVDRRGVFLHGFFLQQAQDVQGAGFGVADHAGAVAARAGDVRAFVQGRTQALARQFHQAEARDLAHLDAGAVEMEGITQALFDGALVLAVFHVDEVDDDQAAQVAQAQLAGHFVGGFRVGPQGGFLDVGAAGRAGRVDVHGHQRFGVVDDDGAAGGQRDRARVGRFDLVFDLEAREQRDVVAVALHALDVVRHHHAHERGGLIGDLVRVDQDFADLGREVIADGADDQARFQIDQDGRGVVARGAVDGGPELQQVRQVPLQFFDVAADAGGAGDDAHALGQLELLHRVAQFLAVLALDAARNATATGVVGHQDQVAAGQRDERGQGGALVAALFLFNLDDQFLAFAQGVLDAGGADVDAFLEEAAGHFLEGKKAVAVFAVVDEAGFEAGFDPGDDTFVDVAFALFAAGSLDVEVDEFLPIDDSDA</sequence>
<accession>A0A6J5BA59</accession>
<evidence type="ECO:0000313" key="2">
    <source>
        <dbReference type="EMBL" id="CAB3697673.1"/>
    </source>
</evidence>
<protein>
    <submittedName>
        <fullName evidence="2">Uncharacterized protein</fullName>
    </submittedName>
</protein>
<keyword evidence="3" id="KW-1185">Reference proteome</keyword>
<keyword evidence="1" id="KW-0812">Transmembrane</keyword>
<dbReference type="Proteomes" id="UP000507979">
    <property type="component" value="Unassembled WGS sequence"/>
</dbReference>
<feature type="transmembrane region" description="Helical" evidence="1">
    <location>
        <begin position="181"/>
        <end position="204"/>
    </location>
</feature>
<feature type="transmembrane region" description="Helical" evidence="1">
    <location>
        <begin position="138"/>
        <end position="161"/>
    </location>
</feature>
<feature type="transmembrane region" description="Helical" evidence="1">
    <location>
        <begin position="68"/>
        <end position="88"/>
    </location>
</feature>
<evidence type="ECO:0000313" key="3">
    <source>
        <dbReference type="Proteomes" id="UP000507979"/>
    </source>
</evidence>
<gene>
    <name evidence="2" type="ORF">LMG26845_05068</name>
</gene>
<feature type="transmembrane region" description="Helical" evidence="1">
    <location>
        <begin position="216"/>
        <end position="249"/>
    </location>
</feature>
<dbReference type="AlphaFoldDB" id="A0A6J5BA59"/>
<dbReference type="AntiFam" id="ANF00132">
    <property type="entry name" value="Shadow ORF (opposite rne)"/>
</dbReference>
<dbReference type="EMBL" id="CADIJR010000074">
    <property type="protein sequence ID" value="CAB3697673.1"/>
    <property type="molecule type" value="Genomic_DNA"/>
</dbReference>